<dbReference type="PANTHER" id="PTHR43433:SF10">
    <property type="entry name" value="AB HYDROLASE-1 DOMAIN-CONTAINING PROTEIN"/>
    <property type="match status" value="1"/>
</dbReference>
<feature type="domain" description="AB hydrolase-1" evidence="1">
    <location>
        <begin position="40"/>
        <end position="271"/>
    </location>
</feature>
<evidence type="ECO:0000313" key="3">
    <source>
        <dbReference type="Proteomes" id="UP000198959"/>
    </source>
</evidence>
<dbReference type="STRING" id="145854.GA0074692_2327"/>
<dbReference type="AlphaFoldDB" id="A0A1C6SCU0"/>
<dbReference type="EMBL" id="FMHW01000002">
    <property type="protein sequence ID" value="SCL27299.1"/>
    <property type="molecule type" value="Genomic_DNA"/>
</dbReference>
<gene>
    <name evidence="2" type="ORF">GA0074692_2327</name>
</gene>
<sequence>MATMRLGDGRGYAFEEWGDARGRALFWLYGAPGGRLARHSDPDLWRRLGLRVVTVDRPGYGQSTPLPGRPVSHVAADVAAVADRLGIDRFAVQGLSAGGPYALALAALLGDRVAACAAVGSVAPLTVAEEAAMADINRESFRLVREEGRAGLARRLTDLREKMLADPYGSQVTHSPDASPEERDWLTRPEVRRIAAENLVDALRPGVDGWADDAVALVPGQPWGFDPATITCPVRFWHGDDDANSPLSAVRRLVTAIPQAALTIWYGEGHTAPSRHAEDVLVDLLAHWR</sequence>
<organism evidence="2 3">
    <name type="scientific">Micromonospora pallida</name>
    <dbReference type="NCBI Taxonomy" id="145854"/>
    <lineage>
        <taxon>Bacteria</taxon>
        <taxon>Bacillati</taxon>
        <taxon>Actinomycetota</taxon>
        <taxon>Actinomycetes</taxon>
        <taxon>Micromonosporales</taxon>
        <taxon>Micromonosporaceae</taxon>
        <taxon>Micromonospora</taxon>
    </lineage>
</organism>
<dbReference type="PANTHER" id="PTHR43433">
    <property type="entry name" value="HYDROLASE, ALPHA/BETA FOLD FAMILY PROTEIN"/>
    <property type="match status" value="1"/>
</dbReference>
<accession>A0A1C6SCU0</accession>
<dbReference type="SUPFAM" id="SSF53474">
    <property type="entry name" value="alpha/beta-Hydrolases"/>
    <property type="match status" value="1"/>
</dbReference>
<dbReference type="GO" id="GO:0003824">
    <property type="term" value="F:catalytic activity"/>
    <property type="evidence" value="ECO:0007669"/>
    <property type="project" value="UniProtKB-ARBA"/>
</dbReference>
<dbReference type="InterPro" id="IPR050471">
    <property type="entry name" value="AB_hydrolase"/>
</dbReference>
<dbReference type="Proteomes" id="UP000198959">
    <property type="component" value="Unassembled WGS sequence"/>
</dbReference>
<protein>
    <submittedName>
        <fullName evidence="2">Pimeloyl-ACP methyl ester carboxylesterase</fullName>
    </submittedName>
</protein>
<keyword evidence="3" id="KW-1185">Reference proteome</keyword>
<dbReference type="RefSeq" id="WP_091643021.1">
    <property type="nucleotide sequence ID" value="NZ_FMHW01000002.1"/>
</dbReference>
<dbReference type="Pfam" id="PF00561">
    <property type="entry name" value="Abhydrolase_1"/>
    <property type="match status" value="1"/>
</dbReference>
<dbReference type="OrthoDB" id="9800988at2"/>
<dbReference type="Gene3D" id="3.40.50.1820">
    <property type="entry name" value="alpha/beta hydrolase"/>
    <property type="match status" value="1"/>
</dbReference>
<reference evidence="3" key="1">
    <citation type="submission" date="2016-06" db="EMBL/GenBank/DDBJ databases">
        <authorList>
            <person name="Varghese N."/>
            <person name="Submissions Spin"/>
        </authorList>
    </citation>
    <scope>NUCLEOTIDE SEQUENCE [LARGE SCALE GENOMIC DNA]</scope>
    <source>
        <strain evidence="3">DSM 43817</strain>
    </source>
</reference>
<evidence type="ECO:0000259" key="1">
    <source>
        <dbReference type="Pfam" id="PF00561"/>
    </source>
</evidence>
<name>A0A1C6SCU0_9ACTN</name>
<evidence type="ECO:0000313" key="2">
    <source>
        <dbReference type="EMBL" id="SCL27299.1"/>
    </source>
</evidence>
<proteinExistence type="predicted"/>
<dbReference type="InterPro" id="IPR000073">
    <property type="entry name" value="AB_hydrolase_1"/>
</dbReference>
<dbReference type="InterPro" id="IPR029058">
    <property type="entry name" value="AB_hydrolase_fold"/>
</dbReference>